<dbReference type="KEGG" id="rle:RL3069"/>
<dbReference type="EnsemblBacteria" id="CAK08557">
    <property type="protein sequence ID" value="CAK08557"/>
    <property type="gene ID" value="RL3069"/>
</dbReference>
<feature type="transmembrane region" description="Helical" evidence="1">
    <location>
        <begin position="16"/>
        <end position="35"/>
    </location>
</feature>
<protein>
    <submittedName>
        <fullName evidence="2">Transmembrane protein</fullName>
    </submittedName>
</protein>
<keyword evidence="3" id="KW-1185">Reference proteome</keyword>
<accession>Q1MER8</accession>
<keyword evidence="1" id="KW-0472">Membrane</keyword>
<sequence length="206" mass="23863">MTGSLAESEKRDDKFTWTYAIWFLPYLAQYWLWWLAPKWDWWIIGLITLALTVIAIAGSICINLARRRWWRVVSLLITPLPWLVIIYIVAATGITPDSVRFALNKQAYLAEIERTDVTSGEPRFRTFALDSMFKAITSTTLVYDESDEIALPSGEQSAAWQQRTKKLCSEKKECVNLYPSSDWPFSVTKVGEHFYIVYQNFIDAFP</sequence>
<dbReference type="Proteomes" id="UP000006575">
    <property type="component" value="Chromosome"/>
</dbReference>
<proteinExistence type="predicted"/>
<dbReference type="HOGENOM" id="CLU_1353723_0_0_5"/>
<evidence type="ECO:0000313" key="2">
    <source>
        <dbReference type="EMBL" id="CAK08557.1"/>
    </source>
</evidence>
<feature type="transmembrane region" description="Helical" evidence="1">
    <location>
        <begin position="72"/>
        <end position="94"/>
    </location>
</feature>
<name>Q1MER8_RHIJ3</name>
<dbReference type="EMBL" id="AM236080">
    <property type="protein sequence ID" value="CAK08557.1"/>
    <property type="molecule type" value="Genomic_DNA"/>
</dbReference>
<evidence type="ECO:0000256" key="1">
    <source>
        <dbReference type="SAM" id="Phobius"/>
    </source>
</evidence>
<feature type="transmembrane region" description="Helical" evidence="1">
    <location>
        <begin position="41"/>
        <end position="65"/>
    </location>
</feature>
<evidence type="ECO:0000313" key="3">
    <source>
        <dbReference type="Proteomes" id="UP000006575"/>
    </source>
</evidence>
<keyword evidence="1 2" id="KW-0812">Transmembrane</keyword>
<reference evidence="2 3" key="1">
    <citation type="journal article" date="2006" name="Genome Biol.">
        <title>The genome of Rhizobium leguminosarum has recognizable core and accessory components.</title>
        <authorList>
            <person name="Young J.W."/>
            <person name="Crossman L.C."/>
            <person name="Johnston A.W.B."/>
            <person name="Thomson N.R."/>
            <person name="Ghazoui Z.F."/>
            <person name="Hull K.H."/>
            <person name="Wexler M."/>
            <person name="Curson A.R.J."/>
            <person name="Todd J.D."/>
            <person name="Poole P.S."/>
            <person name="Mauchline T.H."/>
            <person name="East A.K."/>
            <person name="Quail M.A."/>
            <person name="Churcher C."/>
            <person name="Arrowsmith C."/>
            <person name="Cherevach A."/>
            <person name="Chillingworth T."/>
            <person name="Clarke K."/>
            <person name="Cronin A."/>
            <person name="Davis P."/>
            <person name="Fraser A."/>
            <person name="Hance Z."/>
            <person name="Hauser H."/>
            <person name="Jagels K."/>
            <person name="Moule S."/>
            <person name="Mungall K."/>
            <person name="Norbertczak H."/>
            <person name="Rabbinowitsch E."/>
            <person name="Sanders M."/>
            <person name="Simmonds M."/>
            <person name="Whitehead S."/>
            <person name="Parkhill J."/>
        </authorList>
    </citation>
    <scope>NUCLEOTIDE SEQUENCE [LARGE SCALE GENOMIC DNA]</scope>
    <source>
        <strain evidence="3">DSM 114642 / LMG 32736 / 3841</strain>
    </source>
</reference>
<dbReference type="AlphaFoldDB" id="Q1MER8"/>
<gene>
    <name evidence="2" type="ordered locus">RL3069</name>
</gene>
<keyword evidence="1" id="KW-1133">Transmembrane helix</keyword>
<organism evidence="2 3">
    <name type="scientific">Rhizobium johnstonii (strain DSM 114642 / LMG 32736 / 3841)</name>
    <name type="common">Rhizobium leguminosarum bv. viciae</name>
    <dbReference type="NCBI Taxonomy" id="216596"/>
    <lineage>
        <taxon>Bacteria</taxon>
        <taxon>Pseudomonadati</taxon>
        <taxon>Pseudomonadota</taxon>
        <taxon>Alphaproteobacteria</taxon>
        <taxon>Hyphomicrobiales</taxon>
        <taxon>Rhizobiaceae</taxon>
        <taxon>Rhizobium/Agrobacterium group</taxon>
        <taxon>Rhizobium</taxon>
        <taxon>Rhizobium johnstonii</taxon>
    </lineage>
</organism>